<feature type="compositionally biased region" description="Low complexity" evidence="2">
    <location>
        <begin position="15"/>
        <end position="27"/>
    </location>
</feature>
<dbReference type="GO" id="GO:0003676">
    <property type="term" value="F:nucleic acid binding"/>
    <property type="evidence" value="ECO:0007669"/>
    <property type="project" value="InterPro"/>
</dbReference>
<dbReference type="Gene3D" id="3.30.420.10">
    <property type="entry name" value="Ribonuclease H-like superfamily/Ribonuclease H"/>
    <property type="match status" value="1"/>
</dbReference>
<dbReference type="EMBL" id="OVEO01000003">
    <property type="protein sequence ID" value="SPQ95051.1"/>
    <property type="molecule type" value="Genomic_DNA"/>
</dbReference>
<evidence type="ECO:0000313" key="4">
    <source>
        <dbReference type="EMBL" id="SPQ95051.1"/>
    </source>
</evidence>
<dbReference type="AlphaFoldDB" id="A0A3P3Y4L4"/>
<feature type="region of interest" description="Disordered" evidence="2">
    <location>
        <begin position="1"/>
        <end position="48"/>
    </location>
</feature>
<sequence>MDHREPTLAGDDEAATSASNAAAQQRSSRARRGRPAKNPESIPRLDPTIACDPRVADIRFTPAVSGTLHAANQRRLDEQRRVALEKSRQRALQQLQQLQCAVDHVREVANRKIERYRSISDRERAFAQELSQWQVKMLAGEVDIDSVPVHFRKALVPKKPHISLESEEMINALDGSKSQRDIAAEAESGKRRGRPDKLSDEMINAAARFMFLCIGATIAVAAKFLKVAFNVRVTSRTLSKHLRDRAGFRLGDFKSFNVKRNATETTEMRFQYVSRLESDEYRRIFGPNPLYDAVYFDEMPLTRVSNRKHVSLLLALSPALGLIWYETIDTTVDGDVFLEFCKSMVQHYVQTTCDNSRPRLFILDNARIHHVQRVETFFKGDSVSKHFKMQFLPEYSPFLNPCEEIFGLLKIRIWVSSATESSVHIGKATMKRC</sequence>
<dbReference type="Proteomes" id="UP000290189">
    <property type="component" value="Unassembled WGS sequence"/>
</dbReference>
<evidence type="ECO:0000313" key="5">
    <source>
        <dbReference type="Proteomes" id="UP000290189"/>
    </source>
</evidence>
<feature type="compositionally biased region" description="Basic and acidic residues" evidence="2">
    <location>
        <begin position="177"/>
        <end position="196"/>
    </location>
</feature>
<accession>A0A3P3Y4L4</accession>
<evidence type="ECO:0000259" key="3">
    <source>
        <dbReference type="Pfam" id="PF13358"/>
    </source>
</evidence>
<feature type="region of interest" description="Disordered" evidence="2">
    <location>
        <begin position="176"/>
        <end position="196"/>
    </location>
</feature>
<protein>
    <recommendedName>
        <fullName evidence="3">Tc1-like transposase DDE domain-containing protein</fullName>
    </recommendedName>
</protein>
<feature type="domain" description="Tc1-like transposase DDE" evidence="3">
    <location>
        <begin position="305"/>
        <end position="412"/>
    </location>
</feature>
<evidence type="ECO:0000256" key="2">
    <source>
        <dbReference type="SAM" id="MobiDB-lite"/>
    </source>
</evidence>
<geneLocation type="mitochondrion" evidence="4"/>
<dbReference type="Pfam" id="PF13358">
    <property type="entry name" value="DDE_3"/>
    <property type="match status" value="1"/>
</dbReference>
<organism evidence="4 5">
    <name type="scientific">Plasmodiophora brassicae</name>
    <name type="common">Clubroot disease agent</name>
    <dbReference type="NCBI Taxonomy" id="37360"/>
    <lineage>
        <taxon>Eukaryota</taxon>
        <taxon>Sar</taxon>
        <taxon>Rhizaria</taxon>
        <taxon>Endomyxa</taxon>
        <taxon>Phytomyxea</taxon>
        <taxon>Plasmodiophorida</taxon>
        <taxon>Plasmodiophoridae</taxon>
        <taxon>Plasmodiophora</taxon>
    </lineage>
</organism>
<name>A0A3P3Y4L4_PLABS</name>
<dbReference type="InterPro" id="IPR038717">
    <property type="entry name" value="Tc1-like_DDE_dom"/>
</dbReference>
<feature type="coiled-coil region" evidence="1">
    <location>
        <begin position="81"/>
        <end position="108"/>
    </location>
</feature>
<dbReference type="InterPro" id="IPR036397">
    <property type="entry name" value="RNaseH_sf"/>
</dbReference>
<reference evidence="4 5" key="1">
    <citation type="submission" date="2018-03" db="EMBL/GenBank/DDBJ databases">
        <authorList>
            <person name="Fogelqvist J."/>
        </authorList>
    </citation>
    <scope>NUCLEOTIDE SEQUENCE [LARGE SCALE GENOMIC DNA]</scope>
</reference>
<evidence type="ECO:0000256" key="1">
    <source>
        <dbReference type="SAM" id="Coils"/>
    </source>
</evidence>
<keyword evidence="1" id="KW-0175">Coiled coil</keyword>
<proteinExistence type="predicted"/>
<keyword evidence="4" id="KW-0496">Mitochondrion</keyword>
<gene>
    <name evidence="4" type="ORF">PLBR_LOCUS2266</name>
</gene>